<dbReference type="GO" id="GO:0016438">
    <property type="term" value="F:tRNA-queuosine(34) beta-mannosyltransferase activity"/>
    <property type="evidence" value="ECO:0007669"/>
    <property type="project" value="UniProtKB-EC"/>
</dbReference>
<dbReference type="AlphaFoldDB" id="A0A0D2J1X4"/>
<organism evidence="8 9">
    <name type="scientific">Dethiosulfatarculus sandiegensis</name>
    <dbReference type="NCBI Taxonomy" id="1429043"/>
    <lineage>
        <taxon>Bacteria</taxon>
        <taxon>Pseudomonadati</taxon>
        <taxon>Thermodesulfobacteriota</taxon>
        <taxon>Desulfarculia</taxon>
        <taxon>Desulfarculales</taxon>
        <taxon>Desulfarculaceae</taxon>
        <taxon>Dethiosulfatarculus</taxon>
    </lineage>
</organism>
<dbReference type="Pfam" id="PF12038">
    <property type="entry name" value="QTMAN_N"/>
    <property type="match status" value="1"/>
</dbReference>
<dbReference type="SUPFAM" id="SSF53756">
    <property type="entry name" value="UDP-Glycosyltransferase/glycogen phosphorylase"/>
    <property type="match status" value="1"/>
</dbReference>
<sequence>MLFLEPYLAASHKALISGLTRHVRARWQIWAMPGRFFRWRMRGGAACLAGELGKKRPEADGLICSSMLNLAELKGLAPWLAGLPSLVYFHENQLTYPAPGGVDQEQKKKDLFLGVSNITSALAADIVVFNSRFHRDQFLGAVDELMFSVPDFGLKDAAKVIQAKSEVLPVPVDMSPKPEVNSRQGALRLIWNHRWEHDKDPEAFFDALFALADQGLDFKVAVLGQRAARWPGIFDEAPAVLGKRLVQMGPAEPYQSYLDWLKWGDLVVSTAKQEFMGLAVAEAVLAGARPLVPDALAYPEFYAKRFRYQTGELAKALSRFCKDPALARSEDWTRFAVRFTWQVQKNAWQETINRLLG</sequence>
<dbReference type="EC" id="2.4.1.110" evidence="4"/>
<evidence type="ECO:0000256" key="2">
    <source>
        <dbReference type="ARBA" id="ARBA00022676"/>
    </source>
</evidence>
<evidence type="ECO:0000259" key="7">
    <source>
        <dbReference type="Pfam" id="PF12038"/>
    </source>
</evidence>
<dbReference type="PATRIC" id="fig|1429043.3.peg.4432"/>
<feature type="domain" description="tRNA-queuosine alpha-mannosyltransferase N-terminal" evidence="7">
    <location>
        <begin position="2"/>
        <end position="172"/>
    </location>
</feature>
<dbReference type="Gene3D" id="3.40.50.2000">
    <property type="entry name" value="Glycogen Phosphorylase B"/>
    <property type="match status" value="1"/>
</dbReference>
<evidence type="ECO:0000256" key="6">
    <source>
        <dbReference type="ARBA" id="ARBA00048439"/>
    </source>
</evidence>
<evidence type="ECO:0000256" key="5">
    <source>
        <dbReference type="ARBA" id="ARBA00044539"/>
    </source>
</evidence>
<dbReference type="InterPro" id="IPR022701">
    <property type="entry name" value="QTMAN_N"/>
</dbReference>
<dbReference type="InterPro" id="IPR051862">
    <property type="entry name" value="GT-like_domain_containing_1"/>
</dbReference>
<protein>
    <recommendedName>
        <fullName evidence="5">tRNA-queuosine alpha-mannosyltransferase</fullName>
        <ecNumber evidence="4">2.4.1.110</ecNumber>
    </recommendedName>
</protein>
<dbReference type="EMBL" id="AZAC01000034">
    <property type="protein sequence ID" value="KIX12224.1"/>
    <property type="molecule type" value="Genomic_DNA"/>
</dbReference>
<comment type="catalytic activity">
    <reaction evidence="6">
        <text>queuosine(34) in tRNA(Asp) + GDP-alpha-D-mannose = O-4''-alpha-D-mannosylqueuosine(34) in tRNA(Asp) + GDP + H(+)</text>
        <dbReference type="Rhea" id="RHEA:12885"/>
        <dbReference type="Rhea" id="RHEA-COMP:18572"/>
        <dbReference type="Rhea" id="RHEA-COMP:18581"/>
        <dbReference type="ChEBI" id="CHEBI:15378"/>
        <dbReference type="ChEBI" id="CHEBI:57527"/>
        <dbReference type="ChEBI" id="CHEBI:58189"/>
        <dbReference type="ChEBI" id="CHEBI:194431"/>
        <dbReference type="ChEBI" id="CHEBI:194442"/>
        <dbReference type="EC" id="2.4.1.110"/>
    </reaction>
    <physiologicalReaction direction="left-to-right" evidence="6">
        <dbReference type="Rhea" id="RHEA:12886"/>
    </physiologicalReaction>
</comment>
<reference evidence="8 9" key="1">
    <citation type="submission" date="2013-11" db="EMBL/GenBank/DDBJ databases">
        <title>Metagenomic analysis of a methanogenic consortium involved in long chain n-alkane degradation.</title>
        <authorList>
            <person name="Davidova I.A."/>
            <person name="Callaghan A.V."/>
            <person name="Wawrik B."/>
            <person name="Pruitt S."/>
            <person name="Marks C."/>
            <person name="Duncan K.E."/>
            <person name="Suflita J.M."/>
        </authorList>
    </citation>
    <scope>NUCLEOTIDE SEQUENCE [LARGE SCALE GENOMIC DNA]</scope>
    <source>
        <strain evidence="8 9">SPR</strain>
    </source>
</reference>
<keyword evidence="3 8" id="KW-0808">Transferase</keyword>
<evidence type="ECO:0000313" key="8">
    <source>
        <dbReference type="EMBL" id="KIX12224.1"/>
    </source>
</evidence>
<dbReference type="PANTHER" id="PTHR13615:SF3">
    <property type="entry name" value="GLYCOSYLTRANSFERASE-LIKE DOMAIN-CONTAINING PROTEIN 1"/>
    <property type="match status" value="1"/>
</dbReference>
<comment type="similarity">
    <text evidence="1">Belongs to the glycosyltransferase group 1 family. Glycosyltransferase 4 subfamily.</text>
</comment>
<evidence type="ECO:0000256" key="1">
    <source>
        <dbReference type="ARBA" id="ARBA00009481"/>
    </source>
</evidence>
<dbReference type="InParanoid" id="A0A0D2J1X4"/>
<dbReference type="STRING" id="1429043.X474_20915"/>
<dbReference type="Proteomes" id="UP000032233">
    <property type="component" value="Unassembled WGS sequence"/>
</dbReference>
<gene>
    <name evidence="8" type="ORF">X474_20915</name>
</gene>
<keyword evidence="9" id="KW-1185">Reference proteome</keyword>
<keyword evidence="2" id="KW-0328">Glycosyltransferase</keyword>
<dbReference type="RefSeq" id="WP_197282185.1">
    <property type="nucleotide sequence ID" value="NZ_AZAC01000034.1"/>
</dbReference>
<proteinExistence type="inferred from homology"/>
<accession>A0A0D2J1X4</accession>
<dbReference type="PANTHER" id="PTHR13615">
    <property type="entry name" value="GLYCOSYLTRANSFERASE-LIKE 1"/>
    <property type="match status" value="1"/>
</dbReference>
<evidence type="ECO:0000313" key="9">
    <source>
        <dbReference type="Proteomes" id="UP000032233"/>
    </source>
</evidence>
<name>A0A0D2J1X4_9BACT</name>
<evidence type="ECO:0000256" key="4">
    <source>
        <dbReference type="ARBA" id="ARBA00044517"/>
    </source>
</evidence>
<evidence type="ECO:0000256" key="3">
    <source>
        <dbReference type="ARBA" id="ARBA00022679"/>
    </source>
</evidence>
<comment type="caution">
    <text evidence="8">The sequence shown here is derived from an EMBL/GenBank/DDBJ whole genome shotgun (WGS) entry which is preliminary data.</text>
</comment>